<dbReference type="Gene3D" id="1.10.230.10">
    <property type="entry name" value="Cytochrome P450-Terp, domain 2"/>
    <property type="match status" value="1"/>
</dbReference>
<gene>
    <name evidence="5" type="ORF">FHP25_35695</name>
</gene>
<dbReference type="OrthoDB" id="9759263at2"/>
<protein>
    <recommendedName>
        <fullName evidence="3">citrate synthase (unknown stereospecificity)</fullName>
        <ecNumber evidence="3">2.3.3.16</ecNumber>
    </recommendedName>
</protein>
<dbReference type="InterPro" id="IPR016143">
    <property type="entry name" value="Citrate_synth-like_sm_a-sub"/>
</dbReference>
<reference evidence="5 6" key="1">
    <citation type="submission" date="2019-06" db="EMBL/GenBank/DDBJ databases">
        <title>New taxonomy in bacterial strain CC-CFT640, isolated from vineyard.</title>
        <authorList>
            <person name="Lin S.-Y."/>
            <person name="Tsai C.-F."/>
            <person name="Young C.-C."/>
        </authorList>
    </citation>
    <scope>NUCLEOTIDE SEQUENCE [LARGE SCALE GENOMIC DNA]</scope>
    <source>
        <strain evidence="5 6">CC-CFT640</strain>
    </source>
</reference>
<organism evidence="5 6">
    <name type="scientific">Vineibacter terrae</name>
    <dbReference type="NCBI Taxonomy" id="2586908"/>
    <lineage>
        <taxon>Bacteria</taxon>
        <taxon>Pseudomonadati</taxon>
        <taxon>Pseudomonadota</taxon>
        <taxon>Alphaproteobacteria</taxon>
        <taxon>Hyphomicrobiales</taxon>
        <taxon>Vineibacter</taxon>
    </lineage>
</organism>
<accession>A0A5C8PAW1</accession>
<dbReference type="GO" id="GO:0005975">
    <property type="term" value="P:carbohydrate metabolic process"/>
    <property type="evidence" value="ECO:0007669"/>
    <property type="project" value="TreeGrafter"/>
</dbReference>
<dbReference type="PANTHER" id="PTHR11739:SF4">
    <property type="entry name" value="CITRATE SYNTHASE, PEROXISOMAL"/>
    <property type="match status" value="1"/>
</dbReference>
<proteinExistence type="inferred from homology"/>
<dbReference type="EC" id="2.3.3.16" evidence="3"/>
<dbReference type="Pfam" id="PF00285">
    <property type="entry name" value="Citrate_synt"/>
    <property type="match status" value="1"/>
</dbReference>
<dbReference type="RefSeq" id="WP_147851790.1">
    <property type="nucleotide sequence ID" value="NZ_VDUZ01000064.1"/>
</dbReference>
<dbReference type="InterPro" id="IPR002020">
    <property type="entry name" value="Citrate_synthase"/>
</dbReference>
<dbReference type="InterPro" id="IPR036969">
    <property type="entry name" value="Citrate_synthase_sf"/>
</dbReference>
<comment type="similarity">
    <text evidence="2">Belongs to the citrate synthase family.</text>
</comment>
<dbReference type="Proteomes" id="UP000321638">
    <property type="component" value="Unassembled WGS sequence"/>
</dbReference>
<keyword evidence="4" id="KW-0808">Transferase</keyword>
<comment type="caution">
    <text evidence="5">The sequence shown here is derived from an EMBL/GenBank/DDBJ whole genome shotgun (WGS) entry which is preliminary data.</text>
</comment>
<dbReference type="GO" id="GO:0016829">
    <property type="term" value="F:lyase activity"/>
    <property type="evidence" value="ECO:0007669"/>
    <property type="project" value="UniProtKB-KW"/>
</dbReference>
<evidence type="ECO:0000256" key="4">
    <source>
        <dbReference type="ARBA" id="ARBA00022679"/>
    </source>
</evidence>
<keyword evidence="6" id="KW-1185">Reference proteome</keyword>
<dbReference type="GO" id="GO:0005829">
    <property type="term" value="C:cytosol"/>
    <property type="evidence" value="ECO:0007669"/>
    <property type="project" value="TreeGrafter"/>
</dbReference>
<evidence type="ECO:0000256" key="3">
    <source>
        <dbReference type="ARBA" id="ARBA00012972"/>
    </source>
</evidence>
<dbReference type="EMBL" id="VDUZ01000064">
    <property type="protein sequence ID" value="TXL70178.1"/>
    <property type="molecule type" value="Genomic_DNA"/>
</dbReference>
<dbReference type="AlphaFoldDB" id="A0A5C8PAW1"/>
<dbReference type="CDD" id="cd06100">
    <property type="entry name" value="CCL_ACL-C"/>
    <property type="match status" value="1"/>
</dbReference>
<dbReference type="UniPathway" id="UPA00223">
    <property type="reaction ID" value="UER00717"/>
</dbReference>
<dbReference type="PANTHER" id="PTHR11739">
    <property type="entry name" value="CITRATE SYNTHASE"/>
    <property type="match status" value="1"/>
</dbReference>
<dbReference type="SUPFAM" id="SSF48256">
    <property type="entry name" value="Citrate synthase"/>
    <property type="match status" value="1"/>
</dbReference>
<name>A0A5C8PAW1_9HYPH</name>
<comment type="pathway">
    <text evidence="1">Carbohydrate metabolism; tricarboxylic acid cycle; isocitrate from oxaloacetate: step 1/2.</text>
</comment>
<keyword evidence="5" id="KW-0456">Lyase</keyword>
<sequence>MTQAVVKTDIGYTTTDTIMVRGLNLATEIIGTFDFVDMIFHTMLSRRPSPQEKAMVNALLVTTADHGITPSSLAARLTYIGAPEALQGAVATGLLGAGSVFLGTMQNAAEMLCDAARPLAADTDDAAIRDAVRDLIRRHKAERRAIYGVGHPIHVDGDPRVPALREVSRANGFFGVHWRMMDMIAAVLASEHGKKLPVNAVGAIAAMVAAMGLDPLIARGLSLVGRSAGLLAHILEEKEAPMAREAWELVLRADPRNVLP</sequence>
<evidence type="ECO:0000313" key="5">
    <source>
        <dbReference type="EMBL" id="TXL70178.1"/>
    </source>
</evidence>
<dbReference type="GO" id="GO:0006099">
    <property type="term" value="P:tricarboxylic acid cycle"/>
    <property type="evidence" value="ECO:0007669"/>
    <property type="project" value="UniProtKB-UniPathway"/>
</dbReference>
<evidence type="ECO:0000256" key="1">
    <source>
        <dbReference type="ARBA" id="ARBA00004751"/>
    </source>
</evidence>
<evidence type="ECO:0000313" key="6">
    <source>
        <dbReference type="Proteomes" id="UP000321638"/>
    </source>
</evidence>
<dbReference type="NCBIfam" id="NF004868">
    <property type="entry name" value="PRK06224.1-5"/>
    <property type="match status" value="1"/>
</dbReference>
<dbReference type="GO" id="GO:0036440">
    <property type="term" value="F:citrate synthase activity"/>
    <property type="evidence" value="ECO:0007669"/>
    <property type="project" value="UniProtKB-EC"/>
</dbReference>
<evidence type="ECO:0000256" key="2">
    <source>
        <dbReference type="ARBA" id="ARBA00010566"/>
    </source>
</evidence>